<dbReference type="InterPro" id="IPR032858">
    <property type="entry name" value="CcoP_N"/>
</dbReference>
<evidence type="ECO:0000256" key="9">
    <source>
        <dbReference type="ARBA" id="ARBA00022692"/>
    </source>
</evidence>
<keyword evidence="8" id="KW-0679">Respiratory chain</keyword>
<evidence type="ECO:0000256" key="15">
    <source>
        <dbReference type="ARBA" id="ARBA00023002"/>
    </source>
</evidence>
<keyword evidence="11" id="KW-0677">Repeat</keyword>
<evidence type="ECO:0000256" key="6">
    <source>
        <dbReference type="ARBA" id="ARBA00022519"/>
    </source>
</evidence>
<dbReference type="GO" id="GO:0046872">
    <property type="term" value="F:metal ion binding"/>
    <property type="evidence" value="ECO:0007669"/>
    <property type="project" value="UniProtKB-KW"/>
</dbReference>
<keyword evidence="10 20" id="KW-0479">Metal-binding</keyword>
<feature type="transmembrane region" description="Helical" evidence="22">
    <location>
        <begin position="64"/>
        <end position="82"/>
    </location>
</feature>
<dbReference type="GO" id="GO:0020037">
    <property type="term" value="F:heme binding"/>
    <property type="evidence" value="ECO:0007669"/>
    <property type="project" value="InterPro"/>
</dbReference>
<gene>
    <name evidence="25" type="primary">fixP</name>
    <name evidence="24" type="ORF">NHP190020_12970</name>
    <name evidence="25" type="ORF">SNTW_12420</name>
</gene>
<feature type="binding site" description="covalent" evidence="21">
    <location>
        <position position="220"/>
    </location>
    <ligand>
        <name>heme c</name>
        <dbReference type="ChEBI" id="CHEBI:61717"/>
        <label>2</label>
    </ligand>
</feature>
<feature type="domain" description="Cytochrome c" evidence="23">
    <location>
        <begin position="207"/>
        <end position="286"/>
    </location>
</feature>
<evidence type="ECO:0000256" key="17">
    <source>
        <dbReference type="ARBA" id="ARBA00023065"/>
    </source>
</evidence>
<comment type="similarity">
    <text evidence="3">Belongs to the CcoP / FixP family.</text>
</comment>
<dbReference type="PIRSF" id="PIRSF000006">
    <property type="entry name" value="Cbb3-Cox_fixP"/>
    <property type="match status" value="1"/>
</dbReference>
<dbReference type="PROSITE" id="PS51007">
    <property type="entry name" value="CYTC"/>
    <property type="match status" value="2"/>
</dbReference>
<feature type="domain" description="Cytochrome c" evidence="23">
    <location>
        <begin position="118"/>
        <end position="197"/>
    </location>
</feature>
<feature type="binding site" description="axial binding residue" evidence="20">
    <location>
        <position position="224"/>
    </location>
    <ligand>
        <name>heme c</name>
        <dbReference type="ChEBI" id="CHEBI:61717"/>
        <label>2</label>
    </ligand>
    <ligandPart>
        <name>Fe</name>
        <dbReference type="ChEBI" id="CHEBI:18248"/>
    </ligandPart>
</feature>
<dbReference type="InterPro" id="IPR038414">
    <property type="entry name" value="CcoP_N_sf"/>
</dbReference>
<keyword evidence="12" id="KW-0375">Hydrogen ion transport</keyword>
<protein>
    <recommendedName>
        <fullName evidence="19">Cytochrome c oxidase subunit III</fullName>
    </recommendedName>
</protein>
<feature type="binding site" description="axial binding residue" evidence="20">
    <location>
        <position position="176"/>
    </location>
    <ligand>
        <name>heme c</name>
        <dbReference type="ChEBI" id="CHEBI:61717"/>
        <label>2</label>
    </ligand>
    <ligandPart>
        <name>Fe</name>
        <dbReference type="ChEBI" id="CHEBI:18248"/>
    </ligandPart>
</feature>
<keyword evidence="16 20" id="KW-0408">Iron</keyword>
<sequence>MQILKDHVNLFTLVAALVILIATLSMSSSLFKAMREKTIGEDEKYYNDGHKYDGIAELLNNVPSGWIVSFLVFIVWGFWYIFMGYPVSSYSQIGEYNREVSQYNRNFEARWKNLKQQDLEQMGQGIFLVQCSQCHGLEATGLNNTARNLVKWGKEAGIIEVIKQGSVGLGYQAGEMPPLGMSAEDAKAVASYVMASISDLHHTKTPQLVQKGETIFKSTCASCHGQDGKGQGGLAVNLTHYGTPYFLKEVLDKGKKGHIGEMPSFAYRHFNDIQVRALTSYIQSLQGDEE</sequence>
<dbReference type="InterPro" id="IPR009056">
    <property type="entry name" value="Cyt_c-like_dom"/>
</dbReference>
<dbReference type="NCBIfam" id="TIGR00782">
    <property type="entry name" value="ccoP"/>
    <property type="match status" value="1"/>
</dbReference>
<dbReference type="Gene3D" id="1.10.760.10">
    <property type="entry name" value="Cytochrome c-like domain"/>
    <property type="match status" value="2"/>
</dbReference>
<evidence type="ECO:0000256" key="11">
    <source>
        <dbReference type="ARBA" id="ARBA00022737"/>
    </source>
</evidence>
<reference evidence="24 27" key="2">
    <citation type="submission" date="2020-04" db="EMBL/GenBank/DDBJ databases">
        <title>Genomic analysis of gastric non-Helicobacter pylori Helicobacters isolated in Japan.</title>
        <authorList>
            <person name="Suzuki M."/>
            <person name="Rimbara E."/>
        </authorList>
    </citation>
    <scope>NUCLEOTIDE SEQUENCE [LARGE SCALE GENOMIC DNA]</scope>
    <source>
        <strain evidence="24 27">NHP19-0020</strain>
    </source>
</reference>
<dbReference type="Proteomes" id="UP000509742">
    <property type="component" value="Chromosome"/>
</dbReference>
<dbReference type="GeneID" id="56928456"/>
<evidence type="ECO:0000256" key="7">
    <source>
        <dbReference type="ARBA" id="ARBA00022617"/>
    </source>
</evidence>
<keyword evidence="18 22" id="KW-0472">Membrane</keyword>
<evidence type="ECO:0000256" key="5">
    <source>
        <dbReference type="ARBA" id="ARBA00022475"/>
    </source>
</evidence>
<dbReference type="GO" id="GO:0016491">
    <property type="term" value="F:oxidoreductase activity"/>
    <property type="evidence" value="ECO:0007669"/>
    <property type="project" value="UniProtKB-KW"/>
</dbReference>
<dbReference type="GO" id="GO:0009055">
    <property type="term" value="F:electron transfer activity"/>
    <property type="evidence" value="ECO:0007669"/>
    <property type="project" value="InterPro"/>
</dbReference>
<evidence type="ECO:0000313" key="24">
    <source>
        <dbReference type="EMBL" id="BCD46258.1"/>
    </source>
</evidence>
<dbReference type="InterPro" id="IPR050597">
    <property type="entry name" value="Cytochrome_c_Oxidase_Subunit"/>
</dbReference>
<name>A0A6J4CYK0_9HELI</name>
<dbReference type="AlphaFoldDB" id="A0A6J4CYK0"/>
<keyword evidence="13" id="KW-0249">Electron transport</keyword>
<dbReference type="InterPro" id="IPR004678">
    <property type="entry name" value="Cyt_c_oxidase_cbb3_su3"/>
</dbReference>
<evidence type="ECO:0000256" key="1">
    <source>
        <dbReference type="ARBA" id="ARBA00004533"/>
    </source>
</evidence>
<keyword evidence="6" id="KW-0997">Cell inner membrane</keyword>
<dbReference type="InterPro" id="IPR036909">
    <property type="entry name" value="Cyt_c-like_dom_sf"/>
</dbReference>
<keyword evidence="14 22" id="KW-1133">Transmembrane helix</keyword>
<keyword evidence="15" id="KW-0560">Oxidoreductase</keyword>
<evidence type="ECO:0000256" key="10">
    <source>
        <dbReference type="ARBA" id="ARBA00022723"/>
    </source>
</evidence>
<evidence type="ECO:0000313" key="26">
    <source>
        <dbReference type="Proteomes" id="UP000317935"/>
    </source>
</evidence>
<evidence type="ECO:0000313" key="25">
    <source>
        <dbReference type="EMBL" id="BCD70597.1"/>
    </source>
</evidence>
<evidence type="ECO:0000256" key="14">
    <source>
        <dbReference type="ARBA" id="ARBA00022989"/>
    </source>
</evidence>
<organism evidence="25 26">
    <name type="scientific">Helicobacter suis</name>
    <dbReference type="NCBI Taxonomy" id="104628"/>
    <lineage>
        <taxon>Bacteria</taxon>
        <taxon>Pseudomonadati</taxon>
        <taxon>Campylobacterota</taxon>
        <taxon>Epsilonproteobacteria</taxon>
        <taxon>Campylobacterales</taxon>
        <taxon>Helicobacteraceae</taxon>
        <taxon>Helicobacter</taxon>
    </lineage>
</organism>
<evidence type="ECO:0000256" key="4">
    <source>
        <dbReference type="ARBA" id="ARBA00022448"/>
    </source>
</evidence>
<keyword evidence="9 22" id="KW-0812">Transmembrane</keyword>
<dbReference type="PANTHER" id="PTHR33751">
    <property type="entry name" value="CBB3-TYPE CYTOCHROME C OXIDASE SUBUNIT FIXP"/>
    <property type="match status" value="1"/>
</dbReference>
<evidence type="ECO:0000256" key="16">
    <source>
        <dbReference type="ARBA" id="ARBA00023004"/>
    </source>
</evidence>
<dbReference type="PANTHER" id="PTHR33751:SF1">
    <property type="entry name" value="CBB3-TYPE CYTOCHROME C OXIDASE SUBUNIT FIXP"/>
    <property type="match status" value="1"/>
</dbReference>
<dbReference type="EMBL" id="AP019774">
    <property type="protein sequence ID" value="BCD70597.1"/>
    <property type="molecule type" value="Genomic_DNA"/>
</dbReference>
<dbReference type="SUPFAM" id="SSF46626">
    <property type="entry name" value="Cytochrome c"/>
    <property type="match status" value="2"/>
</dbReference>
<comment type="subcellular location">
    <subcellularLocation>
        <location evidence="1">Cell inner membrane</location>
    </subcellularLocation>
</comment>
<feature type="binding site" description="covalent" evidence="21">
    <location>
        <position position="223"/>
    </location>
    <ligand>
        <name>heme c</name>
        <dbReference type="ChEBI" id="CHEBI:61717"/>
        <label>2</label>
    </ligand>
</feature>
<evidence type="ECO:0000259" key="23">
    <source>
        <dbReference type="PROSITE" id="PS51007"/>
    </source>
</evidence>
<evidence type="ECO:0000256" key="22">
    <source>
        <dbReference type="SAM" id="Phobius"/>
    </source>
</evidence>
<feature type="binding site" description="axial binding residue" evidence="20">
    <location>
        <position position="135"/>
    </location>
    <ligand>
        <name>heme c</name>
        <dbReference type="ChEBI" id="CHEBI:61717"/>
        <label>1</label>
    </ligand>
    <ligandPart>
        <name>Fe</name>
        <dbReference type="ChEBI" id="CHEBI:18248"/>
    </ligandPart>
</feature>
<dbReference type="GO" id="GO:1902600">
    <property type="term" value="P:proton transmembrane transport"/>
    <property type="evidence" value="ECO:0007669"/>
    <property type="project" value="UniProtKB-KW"/>
</dbReference>
<dbReference type="Proteomes" id="UP000317935">
    <property type="component" value="Chromosome"/>
</dbReference>
<evidence type="ECO:0000256" key="21">
    <source>
        <dbReference type="PIRSR" id="PIRSR000006-2"/>
    </source>
</evidence>
<dbReference type="OrthoDB" id="9811281at2"/>
<reference evidence="25 26" key="1">
    <citation type="submission" date="2019-06" db="EMBL/GenBank/DDBJ databases">
        <title>Complete genome sequence of Helicobacter suis SNTW101c.</title>
        <authorList>
            <person name="Rimbara E."/>
            <person name="Suzuki M."/>
            <person name="Matsui H."/>
            <person name="Nakamura M."/>
            <person name="Mori S."/>
            <person name="Shibayama K."/>
        </authorList>
    </citation>
    <scope>NUCLEOTIDE SEQUENCE [LARGE SCALE GENOMIC DNA]</scope>
    <source>
        <strain evidence="25 26">SNTW101c</strain>
    </source>
</reference>
<keyword evidence="5" id="KW-1003">Cell membrane</keyword>
<feature type="binding site" description="covalent" evidence="21">
    <location>
        <position position="131"/>
    </location>
    <ligand>
        <name>heme c</name>
        <dbReference type="ChEBI" id="CHEBI:61717"/>
        <label>1</label>
    </ligand>
</feature>
<dbReference type="GO" id="GO:0005886">
    <property type="term" value="C:plasma membrane"/>
    <property type="evidence" value="ECO:0007669"/>
    <property type="project" value="UniProtKB-SubCell"/>
</dbReference>
<evidence type="ECO:0000256" key="8">
    <source>
        <dbReference type="ARBA" id="ARBA00022660"/>
    </source>
</evidence>
<evidence type="ECO:0000256" key="19">
    <source>
        <dbReference type="ARBA" id="ARBA00029635"/>
    </source>
</evidence>
<comment type="pathway">
    <text evidence="2">Energy metabolism; oxidative phosphorylation.</text>
</comment>
<keyword evidence="7 21" id="KW-0349">Heme</keyword>
<proteinExistence type="inferred from homology"/>
<dbReference type="GO" id="GO:0006119">
    <property type="term" value="P:oxidative phosphorylation"/>
    <property type="evidence" value="ECO:0007669"/>
    <property type="project" value="UniProtKB-UniPathway"/>
</dbReference>
<evidence type="ECO:0000256" key="18">
    <source>
        <dbReference type="ARBA" id="ARBA00023136"/>
    </source>
</evidence>
<dbReference type="Gene3D" id="6.10.280.130">
    <property type="match status" value="1"/>
</dbReference>
<evidence type="ECO:0000256" key="3">
    <source>
        <dbReference type="ARBA" id="ARBA00006113"/>
    </source>
</evidence>
<dbReference type="Pfam" id="PF14715">
    <property type="entry name" value="FixP_N"/>
    <property type="match status" value="1"/>
</dbReference>
<evidence type="ECO:0000256" key="12">
    <source>
        <dbReference type="ARBA" id="ARBA00022781"/>
    </source>
</evidence>
<evidence type="ECO:0000256" key="2">
    <source>
        <dbReference type="ARBA" id="ARBA00004673"/>
    </source>
</evidence>
<accession>A0A6J4CYK0</accession>
<comment type="cofactor">
    <cofactor evidence="21">
        <name>heme c</name>
        <dbReference type="ChEBI" id="CHEBI:61717"/>
    </cofactor>
    <text evidence="21">Binds 2 heme C groups per subunit.</text>
</comment>
<dbReference type="UniPathway" id="UPA00705"/>
<keyword evidence="27" id="KW-1185">Reference proteome</keyword>
<dbReference type="EMBL" id="AP023036">
    <property type="protein sequence ID" value="BCD46258.1"/>
    <property type="molecule type" value="Genomic_DNA"/>
</dbReference>
<feature type="binding site" description="covalent" evidence="21">
    <location>
        <position position="134"/>
    </location>
    <ligand>
        <name>heme c</name>
        <dbReference type="ChEBI" id="CHEBI:61717"/>
        <label>1</label>
    </ligand>
</feature>
<evidence type="ECO:0000256" key="13">
    <source>
        <dbReference type="ARBA" id="ARBA00022982"/>
    </source>
</evidence>
<keyword evidence="17" id="KW-0406">Ion transport</keyword>
<evidence type="ECO:0000313" key="27">
    <source>
        <dbReference type="Proteomes" id="UP000509742"/>
    </source>
</evidence>
<feature type="binding site" description="axial binding residue" evidence="20">
    <location>
        <position position="262"/>
    </location>
    <ligand>
        <name>heme c</name>
        <dbReference type="ChEBI" id="CHEBI:61717"/>
        <label>1</label>
    </ligand>
    <ligandPart>
        <name>Fe</name>
        <dbReference type="ChEBI" id="CHEBI:18248"/>
    </ligandPart>
</feature>
<keyword evidence="4" id="KW-0813">Transport</keyword>
<evidence type="ECO:0000256" key="20">
    <source>
        <dbReference type="PIRSR" id="PIRSR000006-1"/>
    </source>
</evidence>
<dbReference type="Pfam" id="PF13442">
    <property type="entry name" value="Cytochrome_CBB3"/>
    <property type="match status" value="2"/>
</dbReference>
<dbReference type="RefSeq" id="WP_006564890.1">
    <property type="nucleotide sequence ID" value="NZ_AP019774.1"/>
</dbReference>